<dbReference type="GO" id="GO:0004175">
    <property type="term" value="F:endopeptidase activity"/>
    <property type="evidence" value="ECO:0007669"/>
    <property type="project" value="UniProtKB-ARBA"/>
</dbReference>
<comment type="caution">
    <text evidence="3">The sequence shown here is derived from an EMBL/GenBank/DDBJ whole genome shotgun (WGS) entry which is preliminary data.</text>
</comment>
<keyword evidence="1" id="KW-0472">Membrane</keyword>
<keyword evidence="4" id="KW-1185">Reference proteome</keyword>
<feature type="transmembrane region" description="Helical" evidence="1">
    <location>
        <begin position="7"/>
        <end position="26"/>
    </location>
</feature>
<evidence type="ECO:0000259" key="2">
    <source>
        <dbReference type="Pfam" id="PF02517"/>
    </source>
</evidence>
<dbReference type="AlphaFoldDB" id="A0A5C5XXJ1"/>
<feature type="transmembrane region" description="Helical" evidence="1">
    <location>
        <begin position="86"/>
        <end position="109"/>
    </location>
</feature>
<keyword evidence="1" id="KW-0812">Transmembrane</keyword>
<feature type="transmembrane region" description="Helical" evidence="1">
    <location>
        <begin position="176"/>
        <end position="201"/>
    </location>
</feature>
<dbReference type="GO" id="GO:0006508">
    <property type="term" value="P:proteolysis"/>
    <property type="evidence" value="ECO:0007669"/>
    <property type="project" value="UniProtKB-KW"/>
</dbReference>
<feature type="transmembrane region" description="Helical" evidence="1">
    <location>
        <begin position="289"/>
        <end position="314"/>
    </location>
</feature>
<keyword evidence="3" id="KW-0378">Hydrolase</keyword>
<dbReference type="InterPro" id="IPR003675">
    <property type="entry name" value="Rce1/LyrA-like_dom"/>
</dbReference>
<reference evidence="3 4" key="1">
    <citation type="submission" date="2019-02" db="EMBL/GenBank/DDBJ databases">
        <title>Deep-cultivation of Planctomycetes and their phenomic and genomic characterization uncovers novel biology.</title>
        <authorList>
            <person name="Wiegand S."/>
            <person name="Jogler M."/>
            <person name="Boedeker C."/>
            <person name="Pinto D."/>
            <person name="Vollmers J."/>
            <person name="Rivas-Marin E."/>
            <person name="Kohn T."/>
            <person name="Peeters S.H."/>
            <person name="Heuer A."/>
            <person name="Rast P."/>
            <person name="Oberbeckmann S."/>
            <person name="Bunk B."/>
            <person name="Jeske O."/>
            <person name="Meyerdierks A."/>
            <person name="Storesund J.E."/>
            <person name="Kallscheuer N."/>
            <person name="Luecker S."/>
            <person name="Lage O.M."/>
            <person name="Pohl T."/>
            <person name="Merkel B.J."/>
            <person name="Hornburger P."/>
            <person name="Mueller R.-W."/>
            <person name="Bruemmer F."/>
            <person name="Labrenz M."/>
            <person name="Spormann A.M."/>
            <person name="Op Den Camp H."/>
            <person name="Overmann J."/>
            <person name="Amann R."/>
            <person name="Jetten M.S.M."/>
            <person name="Mascher T."/>
            <person name="Medema M.H."/>
            <person name="Devos D.P."/>
            <person name="Kaster A.-K."/>
            <person name="Ovreas L."/>
            <person name="Rohde M."/>
            <person name="Galperin M.Y."/>
            <person name="Jogler C."/>
        </authorList>
    </citation>
    <scope>NUCLEOTIDE SEQUENCE [LARGE SCALE GENOMIC DNA]</scope>
    <source>
        <strain evidence="3 4">Pla123a</strain>
    </source>
</reference>
<feature type="transmembrane region" description="Helical" evidence="1">
    <location>
        <begin position="132"/>
        <end position="155"/>
    </location>
</feature>
<feature type="domain" description="CAAX prenyl protease 2/Lysostaphin resistance protein A-like" evidence="2">
    <location>
        <begin position="280"/>
        <end position="335"/>
    </location>
</feature>
<feature type="transmembrane region" description="Helical" evidence="1">
    <location>
        <begin position="46"/>
        <end position="65"/>
    </location>
</feature>
<evidence type="ECO:0000313" key="4">
    <source>
        <dbReference type="Proteomes" id="UP000318478"/>
    </source>
</evidence>
<dbReference type="Pfam" id="PF02517">
    <property type="entry name" value="Rce1-like"/>
    <property type="match status" value="1"/>
</dbReference>
<evidence type="ECO:0000256" key="1">
    <source>
        <dbReference type="SAM" id="Phobius"/>
    </source>
</evidence>
<sequence length="347" mass="37931">MSETNEAVVELTVVALIGAPIWAWLLWRKLRTGSFLPYTRRWPAPWGPIGAFLALGFLLLAFLEAGVSSGPVDQLTQREPVTSTQFMEMTVISSVLNLLFVAAICIYFHRGRGASWEDLGLPTSGGVLLQDLGVGVLTAFASLLPIYLLQAALVFGVGIKSEHPTLLMLLQESNPLVLAVAWFGAGLVAPVFEEFVFRLLFQGWMERVEDEALGVAGKLELEGDAEGDGDLEIEERLEQVQPDDENPFSSPQIHTLRRLRRRRGAPPTPPQETVAGLPHGWGPVMISSFVFALVHISQGAAIGPLFLFALMLGYLYQRTHRITPSIFAHMTFNTISLAAAYASAHLG</sequence>
<dbReference type="OrthoDB" id="258511at2"/>
<dbReference type="RefSeq" id="WP_146590485.1">
    <property type="nucleotide sequence ID" value="NZ_SJPO01000012.1"/>
</dbReference>
<name>A0A5C5XXJ1_9BACT</name>
<gene>
    <name evidence="3" type="ORF">Pla123a_41500</name>
</gene>
<evidence type="ECO:0000313" key="3">
    <source>
        <dbReference type="EMBL" id="TWT67594.1"/>
    </source>
</evidence>
<accession>A0A5C5XXJ1</accession>
<organism evidence="3 4">
    <name type="scientific">Posidoniimonas polymericola</name>
    <dbReference type="NCBI Taxonomy" id="2528002"/>
    <lineage>
        <taxon>Bacteria</taxon>
        <taxon>Pseudomonadati</taxon>
        <taxon>Planctomycetota</taxon>
        <taxon>Planctomycetia</taxon>
        <taxon>Pirellulales</taxon>
        <taxon>Lacipirellulaceae</taxon>
        <taxon>Posidoniimonas</taxon>
    </lineage>
</organism>
<keyword evidence="1" id="KW-1133">Transmembrane helix</keyword>
<dbReference type="Proteomes" id="UP000318478">
    <property type="component" value="Unassembled WGS sequence"/>
</dbReference>
<proteinExistence type="predicted"/>
<dbReference type="GO" id="GO:0080120">
    <property type="term" value="P:CAAX-box protein maturation"/>
    <property type="evidence" value="ECO:0007669"/>
    <property type="project" value="UniProtKB-ARBA"/>
</dbReference>
<keyword evidence="3" id="KW-0645">Protease</keyword>
<protein>
    <submittedName>
        <fullName evidence="3">CAAX amino terminal protease self-immunity</fullName>
    </submittedName>
</protein>
<dbReference type="EMBL" id="SJPO01000012">
    <property type="protein sequence ID" value="TWT67594.1"/>
    <property type="molecule type" value="Genomic_DNA"/>
</dbReference>